<dbReference type="InterPro" id="IPR037181">
    <property type="entry name" value="SUFU_N"/>
</dbReference>
<comment type="caution">
    <text evidence="2">The sequence shown here is derived from an EMBL/GenBank/DDBJ whole genome shotgun (WGS) entry which is preliminary data.</text>
</comment>
<gene>
    <name evidence="2" type="ORF">B5E75_13315</name>
</gene>
<organism evidence="2 3">
    <name type="scientific">Massilimicrobiota timonensis</name>
    <dbReference type="NCBI Taxonomy" id="1776392"/>
    <lineage>
        <taxon>Bacteria</taxon>
        <taxon>Bacillati</taxon>
        <taxon>Bacillota</taxon>
        <taxon>Erysipelotrichia</taxon>
        <taxon>Erysipelotrichales</taxon>
        <taxon>Erysipelotrichaceae</taxon>
        <taxon>Massilimicrobiota</taxon>
    </lineage>
</organism>
<reference evidence="2 3" key="1">
    <citation type="journal article" date="2018" name="BMC Genomics">
        <title>Whole genome sequencing and function prediction of 133 gut anaerobes isolated from chicken caecum in pure cultures.</title>
        <authorList>
            <person name="Medvecky M."/>
            <person name="Cejkova D."/>
            <person name="Polansky O."/>
            <person name="Karasova D."/>
            <person name="Kubasova T."/>
            <person name="Cizek A."/>
            <person name="Rychlik I."/>
        </authorList>
    </citation>
    <scope>NUCLEOTIDE SEQUENCE [LARGE SCALE GENOMIC DNA]</scope>
    <source>
        <strain evidence="2 3">An13</strain>
    </source>
</reference>
<protein>
    <submittedName>
        <fullName evidence="2">Branched-chain alpha-keto acid dehydrogenase subunit E2</fullName>
    </submittedName>
</protein>
<dbReference type="AlphaFoldDB" id="A0A1Y4SQ23"/>
<dbReference type="InterPro" id="IPR007768">
    <property type="entry name" value="Suppressor_of_fused"/>
</dbReference>
<dbReference type="PANTHER" id="PTHR10928">
    <property type="entry name" value="SUPPRESSOR OF FUSED"/>
    <property type="match status" value="1"/>
</dbReference>
<evidence type="ECO:0000313" key="2">
    <source>
        <dbReference type="EMBL" id="OUQ31510.1"/>
    </source>
</evidence>
<dbReference type="Pfam" id="PF05076">
    <property type="entry name" value="SUFU"/>
    <property type="match status" value="1"/>
</dbReference>
<dbReference type="RefSeq" id="WP_087360191.1">
    <property type="nucleotide sequence ID" value="NZ_NFLJ01000055.1"/>
</dbReference>
<evidence type="ECO:0000259" key="1">
    <source>
        <dbReference type="Pfam" id="PF05076"/>
    </source>
</evidence>
<proteinExistence type="predicted"/>
<dbReference type="EMBL" id="NFLJ01000055">
    <property type="protein sequence ID" value="OUQ31510.1"/>
    <property type="molecule type" value="Genomic_DNA"/>
</dbReference>
<dbReference type="SUPFAM" id="SSF103359">
    <property type="entry name" value="Suppressor of Fused, N-terminal domain"/>
    <property type="match status" value="1"/>
</dbReference>
<name>A0A1Y4SQ23_9FIRM</name>
<dbReference type="PANTHER" id="PTHR10928:SF2">
    <property type="entry name" value="SUPPRESSOR OF FUSED HOMOLOG"/>
    <property type="match status" value="1"/>
</dbReference>
<dbReference type="GO" id="GO:0005737">
    <property type="term" value="C:cytoplasm"/>
    <property type="evidence" value="ECO:0007669"/>
    <property type="project" value="TreeGrafter"/>
</dbReference>
<dbReference type="Proteomes" id="UP000195305">
    <property type="component" value="Unassembled WGS sequence"/>
</dbReference>
<accession>A0A1Y4SQ23</accession>
<keyword evidence="3" id="KW-1185">Reference proteome</keyword>
<evidence type="ECO:0000313" key="3">
    <source>
        <dbReference type="Proteomes" id="UP000195305"/>
    </source>
</evidence>
<sequence>MSLFDKWKKKDTSSKMTEGWDAIVEVCEKVYPNQKEPLHYGTLVSWKLGGNDPLDGISIYDGGDYWHFVTFGLSELYEKESSDPKISGYGMEFTLKLKKGYGDDDAQIRGICGILQTLARITFQNGEVFREYEYIYTGQKEGMDIQQTSLLTGFITALDSDIQTIVTPFGKVDFIELIGATNQELQALQNHQCTVKELYQKIGDITDYQRQSVI</sequence>
<feature type="domain" description="Suppressor of fused-like" evidence="1">
    <location>
        <begin position="50"/>
        <end position="210"/>
    </location>
</feature>
<dbReference type="InterPro" id="IPR020941">
    <property type="entry name" value="SUFU-like_domain"/>
</dbReference>
<dbReference type="OrthoDB" id="9023549at2"/>